<evidence type="ECO:0000313" key="4">
    <source>
        <dbReference type="Proteomes" id="UP000237000"/>
    </source>
</evidence>
<proteinExistence type="inferred from homology"/>
<protein>
    <submittedName>
        <fullName evidence="3">UDP-glucuronosyl/UDP-glucosyltransferase</fullName>
    </submittedName>
</protein>
<accession>A0A2P5E901</accession>
<keyword evidence="4" id="KW-1185">Reference proteome</keyword>
<dbReference type="AlphaFoldDB" id="A0A2P5E901"/>
<evidence type="ECO:0000256" key="2">
    <source>
        <dbReference type="ARBA" id="ARBA00022676"/>
    </source>
</evidence>
<dbReference type="GO" id="GO:0035251">
    <property type="term" value="F:UDP-glucosyltransferase activity"/>
    <property type="evidence" value="ECO:0007669"/>
    <property type="project" value="TreeGrafter"/>
</dbReference>
<dbReference type="SUPFAM" id="SSF53756">
    <property type="entry name" value="UDP-Glycosyltransferase/glycogen phosphorylase"/>
    <property type="match status" value="1"/>
</dbReference>
<dbReference type="OrthoDB" id="5835829at2759"/>
<sequence length="166" mass="17978">MASEAPIEIYFFPFVGGGHQIPMIDMARVFASHGAKATLIAAPSNALNFQNAVVRDQLSGRPITIHSLRLPDGAPMPDPEMSAAPFTDTSALLEPLSLLLVERPPDCIVVDAFHRWAPDVIDELGVMAMAASLVALARISGGSRLNRMWVRTRSPIWFRVCLIGSS</sequence>
<reference evidence="4" key="1">
    <citation type="submission" date="2016-06" db="EMBL/GenBank/DDBJ databases">
        <title>Parallel loss of symbiosis genes in relatives of nitrogen-fixing non-legume Parasponia.</title>
        <authorList>
            <person name="Van Velzen R."/>
            <person name="Holmer R."/>
            <person name="Bu F."/>
            <person name="Rutten L."/>
            <person name="Van Zeijl A."/>
            <person name="Liu W."/>
            <person name="Santuari L."/>
            <person name="Cao Q."/>
            <person name="Sharma T."/>
            <person name="Shen D."/>
            <person name="Roswanjaya Y."/>
            <person name="Wardhani T."/>
            <person name="Kalhor M.S."/>
            <person name="Jansen J."/>
            <person name="Van den Hoogen J."/>
            <person name="Gungor B."/>
            <person name="Hartog M."/>
            <person name="Hontelez J."/>
            <person name="Verver J."/>
            <person name="Yang W.-C."/>
            <person name="Schijlen E."/>
            <person name="Repin R."/>
            <person name="Schilthuizen M."/>
            <person name="Schranz E."/>
            <person name="Heidstra R."/>
            <person name="Miyata K."/>
            <person name="Fedorova E."/>
            <person name="Kohlen W."/>
            <person name="Bisseling T."/>
            <person name="Smit S."/>
            <person name="Geurts R."/>
        </authorList>
    </citation>
    <scope>NUCLEOTIDE SEQUENCE [LARGE SCALE GENOMIC DNA]</scope>
    <source>
        <strain evidence="4">cv. RG33-2</strain>
    </source>
</reference>
<dbReference type="InParanoid" id="A0A2P5E901"/>
<evidence type="ECO:0000313" key="3">
    <source>
        <dbReference type="EMBL" id="PON82025.1"/>
    </source>
</evidence>
<dbReference type="Gene3D" id="3.40.50.2000">
    <property type="entry name" value="Glycogen Phosphorylase B"/>
    <property type="match status" value="1"/>
</dbReference>
<dbReference type="PANTHER" id="PTHR48047">
    <property type="entry name" value="GLYCOSYLTRANSFERASE"/>
    <property type="match status" value="1"/>
</dbReference>
<organism evidence="3 4">
    <name type="scientific">Trema orientale</name>
    <name type="common">Charcoal tree</name>
    <name type="synonym">Celtis orientalis</name>
    <dbReference type="NCBI Taxonomy" id="63057"/>
    <lineage>
        <taxon>Eukaryota</taxon>
        <taxon>Viridiplantae</taxon>
        <taxon>Streptophyta</taxon>
        <taxon>Embryophyta</taxon>
        <taxon>Tracheophyta</taxon>
        <taxon>Spermatophyta</taxon>
        <taxon>Magnoliopsida</taxon>
        <taxon>eudicotyledons</taxon>
        <taxon>Gunneridae</taxon>
        <taxon>Pentapetalae</taxon>
        <taxon>rosids</taxon>
        <taxon>fabids</taxon>
        <taxon>Rosales</taxon>
        <taxon>Cannabaceae</taxon>
        <taxon>Trema</taxon>
    </lineage>
</organism>
<dbReference type="Proteomes" id="UP000237000">
    <property type="component" value="Unassembled WGS sequence"/>
</dbReference>
<name>A0A2P5E901_TREOI</name>
<dbReference type="STRING" id="63057.A0A2P5E901"/>
<keyword evidence="3" id="KW-0808">Transferase</keyword>
<comment type="caution">
    <text evidence="3">The sequence shown here is derived from an EMBL/GenBank/DDBJ whole genome shotgun (WGS) entry which is preliminary data.</text>
</comment>
<keyword evidence="2" id="KW-0328">Glycosyltransferase</keyword>
<evidence type="ECO:0000256" key="1">
    <source>
        <dbReference type="ARBA" id="ARBA00009995"/>
    </source>
</evidence>
<comment type="similarity">
    <text evidence="1">Belongs to the UDP-glycosyltransferase family.</text>
</comment>
<dbReference type="PANTHER" id="PTHR48047:SF81">
    <property type="entry name" value="GLYCOSYLTRANSFERASE"/>
    <property type="match status" value="1"/>
</dbReference>
<gene>
    <name evidence="3" type="ORF">TorRG33x02_221420</name>
</gene>
<dbReference type="EMBL" id="JXTC01000203">
    <property type="protein sequence ID" value="PON82025.1"/>
    <property type="molecule type" value="Genomic_DNA"/>
</dbReference>